<reference evidence="16 17" key="2">
    <citation type="submission" date="2017-09" db="EMBL/GenBank/DDBJ databases">
        <title>The genome of whitefly Bemisia tabaci, a global crop pest, provides novel insights into virus transmission, host adaptation and insecticide resistance.</title>
        <authorList>
            <person name="Kaur N."/>
            <person name="Kliot A."/>
            <person name="Pinheiro P.V."/>
            <person name="Luan J."/>
            <person name="Zheng Y."/>
            <person name="Liu W."/>
            <person name="Sun H."/>
            <person name="Yang X."/>
            <person name="Xu Y."/>
            <person name="Luo Y."/>
            <person name="Kruse A."/>
            <person name="Fisher T.W."/>
            <person name="Nelson D.R."/>
            <person name="Elimelech M."/>
            <person name="MacCoss M."/>
            <person name="Johnson R."/>
            <person name="Cohen E."/>
            <person name="Hunter W.B."/>
            <person name="Brown J.K."/>
            <person name="Jander G."/>
            <person name="Cilia M."/>
            <person name="Douglas A.E."/>
            <person name="Ghanim M."/>
            <person name="Simmons A.M."/>
            <person name="Wintermantel W.M."/>
            <person name="Ling K.-S."/>
            <person name="Fei Z."/>
        </authorList>
    </citation>
    <scope>NUCLEOTIDE SEQUENCE [LARGE SCALE GENOMIC DNA]</scope>
    <source>
        <strain evidence="16 17">MEAM1</strain>
    </source>
</reference>
<comment type="catalytic activity">
    <reaction evidence="12 14 15">
        <text>NAD(+) + (deoxyribonucleotide)n-3'-hydroxyl + 5'-phospho-(deoxyribonucleotide)m = (deoxyribonucleotide)n+m + AMP + beta-nicotinamide D-nucleotide.</text>
        <dbReference type="EC" id="6.5.1.2"/>
    </reaction>
</comment>
<dbReference type="InterPro" id="IPR010994">
    <property type="entry name" value="RuvA_2-like"/>
</dbReference>
<evidence type="ECO:0000256" key="11">
    <source>
        <dbReference type="ARBA" id="ARBA00023204"/>
    </source>
</evidence>
<dbReference type="GO" id="GO:0006281">
    <property type="term" value="P:DNA repair"/>
    <property type="evidence" value="ECO:0007669"/>
    <property type="project" value="UniProtKB-KW"/>
</dbReference>
<comment type="function">
    <text evidence="1 14">DNA ligase that catalyzes the formation of phosphodiester linkages between 5'-phosphoryl and 3'-hydroxyl groups in double-stranded DNA using NAD as a coenzyme and as the energy source for the reaction. It is essential for DNA replication and repair of damaged DNA.</text>
</comment>
<dbReference type="GO" id="GO:0003911">
    <property type="term" value="F:DNA ligase (NAD+) activity"/>
    <property type="evidence" value="ECO:0007669"/>
    <property type="project" value="UniProtKB-UniRule"/>
</dbReference>
<feature type="binding site" evidence="14">
    <location>
        <position position="340"/>
    </location>
    <ligand>
        <name>NAD(+)</name>
        <dbReference type="ChEBI" id="CHEBI:57540"/>
    </ligand>
</feature>
<dbReference type="RefSeq" id="WP_016856857.1">
    <property type="nucleotide sequence ID" value="NZ_CP016303.1"/>
</dbReference>
<dbReference type="Gene3D" id="1.10.150.20">
    <property type="entry name" value="5' to 3' exonuclease, C-terminal subdomain"/>
    <property type="match status" value="2"/>
</dbReference>
<comment type="cofactor">
    <cofactor evidence="14">
        <name>Mg(2+)</name>
        <dbReference type="ChEBI" id="CHEBI:18420"/>
    </cofactor>
    <cofactor evidence="14">
        <name>Mn(2+)</name>
        <dbReference type="ChEBI" id="CHEBI:29035"/>
    </cofactor>
</comment>
<gene>
    <name evidence="14 16" type="primary">ligA</name>
    <name evidence="16" type="ORF">BA171_00335</name>
</gene>
<dbReference type="SUPFAM" id="SSF50249">
    <property type="entry name" value="Nucleic acid-binding proteins"/>
    <property type="match status" value="1"/>
</dbReference>
<dbReference type="InterPro" id="IPR004150">
    <property type="entry name" value="NAD_DNA_ligase_OB"/>
</dbReference>
<dbReference type="SMART" id="SM00292">
    <property type="entry name" value="BRCT"/>
    <property type="match status" value="1"/>
</dbReference>
<dbReference type="InterPro" id="IPR013840">
    <property type="entry name" value="DNAligase_N"/>
</dbReference>
<dbReference type="EC" id="6.5.1.2" evidence="2 14"/>
<dbReference type="Gene3D" id="3.40.50.10190">
    <property type="entry name" value="BRCT domain"/>
    <property type="match status" value="1"/>
</dbReference>
<dbReference type="PROSITE" id="PS01056">
    <property type="entry name" value="DNA_LIGASE_N2"/>
    <property type="match status" value="1"/>
</dbReference>
<keyword evidence="11 14" id="KW-0234">DNA repair</keyword>
<comment type="caution">
    <text evidence="14">Lacks conserved residue(s) required for the propagation of feature annotation.</text>
</comment>
<accession>A0A249DWB5</accession>
<sequence length="702" mass="77943">MKSILEKINQLRDVLKHHEYLYHVNDDPEITDAEYDALLEQLREWESQYPELMSPDSPTQKVGASPSTAFEPVTHQVPMLSLDNVFDEKGFLAFNKRVSERLGAESSVQKASLNPLVRDSDQKNRSEKNVQEALTFCCELKLDGLAVSLIYEKGELTQAATRGNGFQGENITHNIRTIQSIPLRLKGKALPQRIEIRGEVYMPQAGFEELNKQARANQGKIFSNPRNAAAGSLRQLDPHITAQRPLNFFCYGIGLLEGGVLPQSHIQRLMQLKAWGLPVHDRITLCTGAEQVMAFYQEIAQARATLGFDIDGIVIKVDDVLLQEKLGFLAKAPRWAAAFKFPAQEKTTQVLGVEFQVGRTGALTPVARLEPVELGGALVSNASLHNADEIARLGLRIGDTVVVRRAGDVIPQIVNVIIESRPQNTLEIIFPHYCPICKSVAKRIEGEAVIRCTGGLFCPAQRKEALKHFVARRALDIEGLGDKIIHQLVDKKYVQNPADLFHLTSEKLLSLKRMKEKSAQNLLSSLKKSQKTTFARFLYALGIREVGETTAANLALYFGQLDLLRKADIETLKKVPDVGEVVAKNLVDFFGNEDHQQVISALESVLDWPDPEPIEKPNHPFRDKTVVLTGSLNAFTRDDLKTHLISLGAKVSGSVSKKTDFLIAGENPGSKAQKAEKLGIKIMNEPELIEFLKALKPEGTKV</sequence>
<feature type="binding site" evidence="14">
    <location>
        <position position="437"/>
    </location>
    <ligand>
        <name>Zn(2+)</name>
        <dbReference type="ChEBI" id="CHEBI:29105"/>
    </ligand>
</feature>
<dbReference type="GO" id="GO:0003677">
    <property type="term" value="F:DNA binding"/>
    <property type="evidence" value="ECO:0007669"/>
    <property type="project" value="InterPro"/>
</dbReference>
<dbReference type="Pfam" id="PF22745">
    <property type="entry name" value="Nlig-Ia"/>
    <property type="match status" value="1"/>
</dbReference>
<dbReference type="FunFam" id="2.40.50.140:FF:000012">
    <property type="entry name" value="DNA ligase"/>
    <property type="match status" value="1"/>
</dbReference>
<dbReference type="FunFam" id="1.10.287.610:FF:000002">
    <property type="entry name" value="DNA ligase"/>
    <property type="match status" value="1"/>
</dbReference>
<dbReference type="NCBIfam" id="TIGR00575">
    <property type="entry name" value="dnlj"/>
    <property type="match status" value="1"/>
</dbReference>
<evidence type="ECO:0000256" key="12">
    <source>
        <dbReference type="ARBA" id="ARBA00034005"/>
    </source>
</evidence>
<dbReference type="InterPro" id="IPR041663">
    <property type="entry name" value="DisA/LigA_HHH"/>
</dbReference>
<protein>
    <recommendedName>
        <fullName evidence="3 14">DNA ligase</fullName>
        <ecNumber evidence="2 14">6.5.1.2</ecNumber>
    </recommendedName>
    <alternativeName>
        <fullName evidence="14">Polydeoxyribonucleotide synthase [NAD(+)]</fullName>
    </alternativeName>
</protein>
<evidence type="ECO:0000256" key="14">
    <source>
        <dbReference type="HAMAP-Rule" id="MF_01588"/>
    </source>
</evidence>
<keyword evidence="8 14" id="KW-0862">Zinc</keyword>
<dbReference type="PANTHER" id="PTHR23389">
    <property type="entry name" value="CHROMOSOME TRANSMISSION FIDELITY FACTOR 18"/>
    <property type="match status" value="1"/>
</dbReference>
<dbReference type="Gene3D" id="6.20.10.30">
    <property type="match status" value="1"/>
</dbReference>
<evidence type="ECO:0000313" key="16">
    <source>
        <dbReference type="EMBL" id="ASX25669.1"/>
    </source>
</evidence>
<dbReference type="HAMAP" id="MF_01588">
    <property type="entry name" value="DNA_ligase_A"/>
    <property type="match status" value="1"/>
</dbReference>
<dbReference type="Pfam" id="PF00533">
    <property type="entry name" value="BRCT"/>
    <property type="match status" value="1"/>
</dbReference>
<feature type="binding site" evidence="14">
    <location>
        <position position="139"/>
    </location>
    <ligand>
        <name>NAD(+)</name>
        <dbReference type="ChEBI" id="CHEBI:57540"/>
    </ligand>
</feature>
<dbReference type="CDD" id="cd17748">
    <property type="entry name" value="BRCT_DNA_ligase_like"/>
    <property type="match status" value="1"/>
</dbReference>
<dbReference type="CDD" id="cd00114">
    <property type="entry name" value="LIGANc"/>
    <property type="match status" value="1"/>
</dbReference>
<keyword evidence="4 14" id="KW-0436">Ligase</keyword>
<dbReference type="InterPro" id="IPR036420">
    <property type="entry name" value="BRCT_dom_sf"/>
</dbReference>
<dbReference type="InterPro" id="IPR001679">
    <property type="entry name" value="DNA_ligase"/>
</dbReference>
<evidence type="ECO:0000256" key="9">
    <source>
        <dbReference type="ARBA" id="ARBA00022842"/>
    </source>
</evidence>
<dbReference type="Pfam" id="PF01653">
    <property type="entry name" value="DNA_ligase_aden"/>
    <property type="match status" value="2"/>
</dbReference>
<evidence type="ECO:0000313" key="17">
    <source>
        <dbReference type="Proteomes" id="UP000216438"/>
    </source>
</evidence>
<dbReference type="PROSITE" id="PS01055">
    <property type="entry name" value="DNA_LIGASE_N1"/>
    <property type="match status" value="1"/>
</dbReference>
<dbReference type="PANTHER" id="PTHR23389:SF9">
    <property type="entry name" value="DNA LIGASE"/>
    <property type="match status" value="1"/>
</dbReference>
<feature type="active site" description="N6-AMP-lysine intermediate" evidence="14">
    <location>
        <position position="141"/>
    </location>
</feature>
<evidence type="ECO:0000256" key="1">
    <source>
        <dbReference type="ARBA" id="ARBA00004067"/>
    </source>
</evidence>
<feature type="binding site" evidence="14">
    <location>
        <position position="434"/>
    </location>
    <ligand>
        <name>Zn(2+)</name>
        <dbReference type="ChEBI" id="CHEBI:29105"/>
    </ligand>
</feature>
<dbReference type="SUPFAM" id="SSF47781">
    <property type="entry name" value="RuvA domain 2-like"/>
    <property type="match status" value="1"/>
</dbReference>
<keyword evidence="6 14" id="KW-0479">Metal-binding</keyword>
<dbReference type="NCBIfam" id="NF005932">
    <property type="entry name" value="PRK07956.1"/>
    <property type="match status" value="1"/>
</dbReference>
<dbReference type="FunFam" id="1.10.150.20:FF:000007">
    <property type="entry name" value="DNA ligase"/>
    <property type="match status" value="1"/>
</dbReference>
<evidence type="ECO:0000256" key="6">
    <source>
        <dbReference type="ARBA" id="ARBA00022723"/>
    </source>
</evidence>
<dbReference type="FunFam" id="1.10.150.20:FF:000006">
    <property type="entry name" value="DNA ligase"/>
    <property type="match status" value="1"/>
</dbReference>
<feature type="binding site" evidence="14">
    <location>
        <begin position="81"/>
        <end position="82"/>
    </location>
    <ligand>
        <name>NAD(+)</name>
        <dbReference type="ChEBI" id="CHEBI:57540"/>
    </ligand>
</feature>
<evidence type="ECO:0000256" key="10">
    <source>
        <dbReference type="ARBA" id="ARBA00023027"/>
    </source>
</evidence>
<dbReference type="Gene3D" id="2.40.50.140">
    <property type="entry name" value="Nucleic acid-binding proteins"/>
    <property type="match status" value="1"/>
</dbReference>
<dbReference type="PIRSF" id="PIRSF001604">
    <property type="entry name" value="LigA"/>
    <property type="match status" value="1"/>
</dbReference>
<keyword evidence="5 14" id="KW-0235">DNA replication</keyword>
<evidence type="ECO:0000256" key="5">
    <source>
        <dbReference type="ARBA" id="ARBA00022705"/>
    </source>
</evidence>
<keyword evidence="9 14" id="KW-0460">Magnesium</keyword>
<dbReference type="Gene3D" id="1.10.287.610">
    <property type="entry name" value="Helix hairpin bin"/>
    <property type="match status" value="1"/>
</dbReference>
<keyword evidence="7 14" id="KW-0227">DNA damage</keyword>
<dbReference type="PROSITE" id="PS50172">
    <property type="entry name" value="BRCT"/>
    <property type="match status" value="1"/>
</dbReference>
<proteinExistence type="inferred from homology"/>
<evidence type="ECO:0000256" key="8">
    <source>
        <dbReference type="ARBA" id="ARBA00022833"/>
    </source>
</evidence>
<dbReference type="InterPro" id="IPR004149">
    <property type="entry name" value="Znf_DNAligase_C4"/>
</dbReference>
<evidence type="ECO:0000256" key="3">
    <source>
        <dbReference type="ARBA" id="ARBA00013308"/>
    </source>
</evidence>
<dbReference type="FunFam" id="3.30.470.30:FF:000001">
    <property type="entry name" value="DNA ligase"/>
    <property type="match status" value="1"/>
</dbReference>
<dbReference type="InterPro" id="IPR018239">
    <property type="entry name" value="DNA_ligase_AS"/>
</dbReference>
<dbReference type="InterPro" id="IPR013839">
    <property type="entry name" value="DNAligase_adenylation"/>
</dbReference>
<evidence type="ECO:0000256" key="7">
    <source>
        <dbReference type="ARBA" id="ARBA00022763"/>
    </source>
</evidence>
<keyword evidence="14" id="KW-0464">Manganese</keyword>
<dbReference type="Pfam" id="PF03120">
    <property type="entry name" value="OB_DNA_ligase"/>
    <property type="match status" value="1"/>
</dbReference>
<evidence type="ECO:0000256" key="2">
    <source>
        <dbReference type="ARBA" id="ARBA00012722"/>
    </source>
</evidence>
<keyword evidence="10 14" id="KW-0520">NAD</keyword>
<feature type="binding site" evidence="14">
    <location>
        <position position="162"/>
    </location>
    <ligand>
        <name>NAD(+)</name>
        <dbReference type="ChEBI" id="CHEBI:57540"/>
    </ligand>
</feature>
<name>A0A249DWB5_9ENTR</name>
<feature type="binding site" evidence="14">
    <location>
        <position position="458"/>
    </location>
    <ligand>
        <name>Zn(2+)</name>
        <dbReference type="ChEBI" id="CHEBI:29105"/>
    </ligand>
</feature>
<dbReference type="AlphaFoldDB" id="A0A249DWB5"/>
<dbReference type="SUPFAM" id="SSF52113">
    <property type="entry name" value="BRCT domain"/>
    <property type="match status" value="1"/>
</dbReference>
<dbReference type="InterPro" id="IPR012340">
    <property type="entry name" value="NA-bd_OB-fold"/>
</dbReference>
<evidence type="ECO:0000256" key="15">
    <source>
        <dbReference type="RuleBase" id="RU000618"/>
    </source>
</evidence>
<reference evidence="17" key="1">
    <citation type="submission" date="2016-06" db="EMBL/GenBank/DDBJ databases">
        <authorList>
            <person name="Chen W."/>
            <person name="Hasegawa D.K."/>
        </authorList>
    </citation>
    <scope>NUCLEOTIDE SEQUENCE [LARGE SCALE GENOMIC DNA]</scope>
    <source>
        <strain evidence="17">MEAM1</strain>
    </source>
</reference>
<comment type="similarity">
    <text evidence="13 14">Belongs to the NAD-dependent DNA ligase family. LigA subfamily.</text>
</comment>
<dbReference type="SMART" id="SM00278">
    <property type="entry name" value="HhH1"/>
    <property type="match status" value="4"/>
</dbReference>
<dbReference type="EMBL" id="CP016303">
    <property type="protein sequence ID" value="ASX25669.1"/>
    <property type="molecule type" value="Genomic_DNA"/>
</dbReference>
<dbReference type="Pfam" id="PF12826">
    <property type="entry name" value="HHH_2"/>
    <property type="match status" value="1"/>
</dbReference>
<organism evidence="16 17">
    <name type="scientific">Candidatus Hamiltonella defensa</name>
    <name type="common">Bemisia tabaci</name>
    <dbReference type="NCBI Taxonomy" id="672795"/>
    <lineage>
        <taxon>Bacteria</taxon>
        <taxon>Pseudomonadati</taxon>
        <taxon>Pseudomonadota</taxon>
        <taxon>Gammaproteobacteria</taxon>
        <taxon>Enterobacterales</taxon>
        <taxon>Enterobacteriaceae</taxon>
        <taxon>aphid secondary symbionts</taxon>
        <taxon>Candidatus Williamhamiltonella</taxon>
    </lineage>
</organism>
<feature type="binding site" evidence="14">
    <location>
        <position position="199"/>
    </location>
    <ligand>
        <name>NAD(+)</name>
        <dbReference type="ChEBI" id="CHEBI:57540"/>
    </ligand>
</feature>
<dbReference type="GO" id="GO:0005829">
    <property type="term" value="C:cytosol"/>
    <property type="evidence" value="ECO:0007669"/>
    <property type="project" value="TreeGrafter"/>
</dbReference>
<dbReference type="SMART" id="SM00532">
    <property type="entry name" value="LIGANc"/>
    <property type="match status" value="1"/>
</dbReference>
<dbReference type="GO" id="GO:0046872">
    <property type="term" value="F:metal ion binding"/>
    <property type="evidence" value="ECO:0007669"/>
    <property type="project" value="UniProtKB-KW"/>
</dbReference>
<dbReference type="Proteomes" id="UP000216438">
    <property type="component" value="Chromosome"/>
</dbReference>
<evidence type="ECO:0000256" key="13">
    <source>
        <dbReference type="ARBA" id="ARBA00060881"/>
    </source>
</evidence>
<dbReference type="GO" id="GO:0006260">
    <property type="term" value="P:DNA replication"/>
    <property type="evidence" value="ECO:0007669"/>
    <property type="project" value="UniProtKB-KW"/>
</dbReference>
<dbReference type="OrthoDB" id="9759736at2"/>
<feature type="binding site" evidence="14">
    <location>
        <begin position="32"/>
        <end position="36"/>
    </location>
    <ligand>
        <name>NAD(+)</name>
        <dbReference type="ChEBI" id="CHEBI:57540"/>
    </ligand>
</feature>
<dbReference type="Pfam" id="PF03119">
    <property type="entry name" value="DNA_ligase_ZBD"/>
    <property type="match status" value="1"/>
</dbReference>
<dbReference type="InterPro" id="IPR033136">
    <property type="entry name" value="DNA_ligase_CS"/>
</dbReference>
<dbReference type="InterPro" id="IPR001357">
    <property type="entry name" value="BRCT_dom"/>
</dbReference>
<evidence type="ECO:0000256" key="4">
    <source>
        <dbReference type="ARBA" id="ARBA00022598"/>
    </source>
</evidence>
<dbReference type="InterPro" id="IPR003583">
    <property type="entry name" value="Hlx-hairpin-Hlx_DNA-bd_motif"/>
</dbReference>
<dbReference type="SUPFAM" id="SSF56091">
    <property type="entry name" value="DNA ligase/mRNA capping enzyme, catalytic domain"/>
    <property type="match status" value="1"/>
</dbReference>
<dbReference type="Pfam" id="PF14520">
    <property type="entry name" value="HHH_5"/>
    <property type="match status" value="1"/>
</dbReference>
<dbReference type="Gene3D" id="3.30.470.30">
    <property type="entry name" value="DNA ligase/mRNA capping enzyme"/>
    <property type="match status" value="1"/>
</dbReference>
<feature type="binding site" evidence="14">
    <location>
        <position position="316"/>
    </location>
    <ligand>
        <name>NAD(+)</name>
        <dbReference type="ChEBI" id="CHEBI:57540"/>
    </ligand>
</feature>